<evidence type="ECO:0000259" key="1">
    <source>
        <dbReference type="PROSITE" id="PS50075"/>
    </source>
</evidence>
<dbReference type="PROSITE" id="PS50075">
    <property type="entry name" value="CARRIER"/>
    <property type="match status" value="1"/>
</dbReference>
<dbReference type="Gene3D" id="1.10.1200.10">
    <property type="entry name" value="ACP-like"/>
    <property type="match status" value="1"/>
</dbReference>
<keyword evidence="3" id="KW-1185">Reference proteome</keyword>
<name>A0A432V7V3_9HYPH</name>
<accession>A0A432V7V3</accession>
<evidence type="ECO:0000313" key="2">
    <source>
        <dbReference type="EMBL" id="RUM98229.1"/>
    </source>
</evidence>
<gene>
    <name evidence="2" type="ORF">EET67_08970</name>
</gene>
<dbReference type="RefSeq" id="WP_128626609.1">
    <property type="nucleotide sequence ID" value="NZ_RKST01000007.1"/>
</dbReference>
<proteinExistence type="predicted"/>
<dbReference type="Pfam" id="PF00550">
    <property type="entry name" value="PP-binding"/>
    <property type="match status" value="1"/>
</dbReference>
<protein>
    <submittedName>
        <fullName evidence="2">Phosphopantetheine-binding protein</fullName>
    </submittedName>
</protein>
<dbReference type="InterPro" id="IPR009081">
    <property type="entry name" value="PP-bd_ACP"/>
</dbReference>
<feature type="domain" description="Carrier" evidence="1">
    <location>
        <begin position="1"/>
        <end position="75"/>
    </location>
</feature>
<dbReference type="OrthoDB" id="2455700at2"/>
<dbReference type="AlphaFoldDB" id="A0A432V7V3"/>
<evidence type="ECO:0000313" key="3">
    <source>
        <dbReference type="Proteomes" id="UP000281647"/>
    </source>
</evidence>
<dbReference type="SUPFAM" id="SSF47336">
    <property type="entry name" value="ACP-like"/>
    <property type="match status" value="1"/>
</dbReference>
<sequence>MAITLESMRADIAEMIHEDPDGIGIEDNLMDLGIDSMRLLNLILKWQEDGLDLDFAELADRFTLAGWWEAIETKQAGAGSRA</sequence>
<comment type="caution">
    <text evidence="2">The sequence shown here is derived from an EMBL/GenBank/DDBJ whole genome shotgun (WGS) entry which is preliminary data.</text>
</comment>
<dbReference type="Proteomes" id="UP000281647">
    <property type="component" value="Unassembled WGS sequence"/>
</dbReference>
<organism evidence="2 3">
    <name type="scientific">Borborobacter arsenicus</name>
    <dbReference type="NCBI Taxonomy" id="1851146"/>
    <lineage>
        <taxon>Bacteria</taxon>
        <taxon>Pseudomonadati</taxon>
        <taxon>Pseudomonadota</taxon>
        <taxon>Alphaproteobacteria</taxon>
        <taxon>Hyphomicrobiales</taxon>
        <taxon>Phyllobacteriaceae</taxon>
        <taxon>Borborobacter</taxon>
    </lineage>
</organism>
<dbReference type="EMBL" id="RKST01000007">
    <property type="protein sequence ID" value="RUM98229.1"/>
    <property type="molecule type" value="Genomic_DNA"/>
</dbReference>
<reference evidence="2 3" key="1">
    <citation type="submission" date="2018-11" db="EMBL/GenBank/DDBJ databases">
        <title>Pseudaminobacter arsenicus sp. nov., an arsenic-resistant bacterium isolated from arsenic-rich aquifers.</title>
        <authorList>
            <person name="Mu Y."/>
        </authorList>
    </citation>
    <scope>NUCLEOTIDE SEQUENCE [LARGE SCALE GENOMIC DNA]</scope>
    <source>
        <strain evidence="2 3">CB3</strain>
    </source>
</reference>
<dbReference type="InterPro" id="IPR036736">
    <property type="entry name" value="ACP-like_sf"/>
</dbReference>